<dbReference type="Pfam" id="PF15264">
    <property type="entry name" value="TSSC4"/>
    <property type="match status" value="1"/>
</dbReference>
<evidence type="ECO:0000256" key="8">
    <source>
        <dbReference type="ARBA" id="ARBA00023242"/>
    </source>
</evidence>
<dbReference type="GO" id="GO:0005681">
    <property type="term" value="C:spliceosomal complex"/>
    <property type="evidence" value="ECO:0007669"/>
    <property type="project" value="UniProtKB-KW"/>
</dbReference>
<dbReference type="EMBL" id="LR899010">
    <property type="protein sequence ID" value="CAD7081935.1"/>
    <property type="molecule type" value="Genomic_DNA"/>
</dbReference>
<comment type="similarity">
    <text evidence="3">Belongs to the TSSC4 family.</text>
</comment>
<evidence type="ECO:0000256" key="4">
    <source>
        <dbReference type="ARBA" id="ARBA00022490"/>
    </source>
</evidence>
<dbReference type="AlphaFoldDB" id="A0A7R8UJD0"/>
<evidence type="ECO:0000256" key="9">
    <source>
        <dbReference type="ARBA" id="ARBA00035304"/>
    </source>
</evidence>
<protein>
    <recommendedName>
        <fullName evidence="9">U5 small nuclear ribonucleoprotein TSSC4</fullName>
    </recommendedName>
</protein>
<keyword evidence="8" id="KW-0539">Nucleus</keyword>
<feature type="compositionally biased region" description="Basic and acidic residues" evidence="11">
    <location>
        <begin position="181"/>
        <end position="200"/>
    </location>
</feature>
<accession>A0A7R8UJD0</accession>
<comment type="subcellular location">
    <subcellularLocation>
        <location evidence="2">Cytoplasm</location>
    </subcellularLocation>
    <subcellularLocation>
        <location evidence="1">Nucleus</location>
    </subcellularLocation>
</comment>
<dbReference type="InterPro" id="IPR029338">
    <property type="entry name" value="TSSC4"/>
</dbReference>
<dbReference type="OrthoDB" id="1906282at2759"/>
<keyword evidence="7" id="KW-0508">mRNA splicing</keyword>
<gene>
    <name evidence="12" type="ORF">HERILL_LOCUS5012</name>
</gene>
<dbReference type="GO" id="GO:0008380">
    <property type="term" value="P:RNA splicing"/>
    <property type="evidence" value="ECO:0007669"/>
    <property type="project" value="UniProtKB-KW"/>
</dbReference>
<keyword evidence="4" id="KW-0963">Cytoplasm</keyword>
<dbReference type="PANTHER" id="PTHR13445:SF3">
    <property type="entry name" value="U5 SMALL NUCLEAR RIBONUCLEOPROTEIN TSSC4"/>
    <property type="match status" value="1"/>
</dbReference>
<evidence type="ECO:0000256" key="1">
    <source>
        <dbReference type="ARBA" id="ARBA00004123"/>
    </source>
</evidence>
<reference evidence="12 13" key="1">
    <citation type="submission" date="2020-11" db="EMBL/GenBank/DDBJ databases">
        <authorList>
            <person name="Wallbank WR R."/>
            <person name="Pardo Diaz C."/>
            <person name="Kozak K."/>
            <person name="Martin S."/>
            <person name="Jiggins C."/>
            <person name="Moest M."/>
            <person name="Warren A I."/>
            <person name="Generalovic N T."/>
            <person name="Byers J.R.P. K."/>
            <person name="Montejo-Kovacevich G."/>
            <person name="Yen C E."/>
        </authorList>
    </citation>
    <scope>NUCLEOTIDE SEQUENCE [LARGE SCALE GENOMIC DNA]</scope>
</reference>
<dbReference type="Proteomes" id="UP000594454">
    <property type="component" value="Chromosome 2"/>
</dbReference>
<evidence type="ECO:0000256" key="10">
    <source>
        <dbReference type="ARBA" id="ARBA00045970"/>
    </source>
</evidence>
<dbReference type="PANTHER" id="PTHR13445">
    <property type="entry name" value="TUMOR SUPPRESSING SUBTRANSFERABLE CANDIDATE 4 TSSC4"/>
    <property type="match status" value="1"/>
</dbReference>
<evidence type="ECO:0000256" key="6">
    <source>
        <dbReference type="ARBA" id="ARBA00022728"/>
    </source>
</evidence>
<evidence type="ECO:0000256" key="2">
    <source>
        <dbReference type="ARBA" id="ARBA00004496"/>
    </source>
</evidence>
<dbReference type="GO" id="GO:0005737">
    <property type="term" value="C:cytoplasm"/>
    <property type="evidence" value="ECO:0007669"/>
    <property type="project" value="UniProtKB-SubCell"/>
</dbReference>
<sequence>MESFEVRKRALFECLTEAEKCLQGTNLDQTKQDANDVGIDEPDSRACRKISKLRGKESIFAKPDRPITKCLKPRQQPDFQRNPHKWTRYSLADADISDRTNSAAAFAFLREIETLKNAKNDPETSNEGDKIVFNKTVRSRLAAEATDPNSDAEKPEMKGSKVVMPEYVVGQKPSRPKKCRSSTDDREKSQAVKLDHLFDE</sequence>
<evidence type="ECO:0000313" key="12">
    <source>
        <dbReference type="EMBL" id="CAD7081935.1"/>
    </source>
</evidence>
<dbReference type="OMA" id="HRNPHKW"/>
<organism evidence="12 13">
    <name type="scientific">Hermetia illucens</name>
    <name type="common">Black soldier fly</name>
    <dbReference type="NCBI Taxonomy" id="343691"/>
    <lineage>
        <taxon>Eukaryota</taxon>
        <taxon>Metazoa</taxon>
        <taxon>Ecdysozoa</taxon>
        <taxon>Arthropoda</taxon>
        <taxon>Hexapoda</taxon>
        <taxon>Insecta</taxon>
        <taxon>Pterygota</taxon>
        <taxon>Neoptera</taxon>
        <taxon>Endopterygota</taxon>
        <taxon>Diptera</taxon>
        <taxon>Brachycera</taxon>
        <taxon>Stratiomyomorpha</taxon>
        <taxon>Stratiomyidae</taxon>
        <taxon>Hermetiinae</taxon>
        <taxon>Hermetia</taxon>
    </lineage>
</organism>
<evidence type="ECO:0000256" key="7">
    <source>
        <dbReference type="ARBA" id="ARBA00023187"/>
    </source>
</evidence>
<keyword evidence="6" id="KW-0747">Spliceosome</keyword>
<evidence type="ECO:0000313" key="13">
    <source>
        <dbReference type="Proteomes" id="UP000594454"/>
    </source>
</evidence>
<keyword evidence="13" id="KW-1185">Reference proteome</keyword>
<evidence type="ECO:0000256" key="11">
    <source>
        <dbReference type="SAM" id="MobiDB-lite"/>
    </source>
</evidence>
<comment type="function">
    <text evidence="10">Protein associated with the U5 snRNP, during its maturation and its post-splicing recycling and which is required for spliceosomal tri-snRNP complex assembly in the nucleus. Has a molecular sequestering activity and transiently hinders SNRNP200 binding sites for constitutive splicing factors that intervene later during the assembly of the spliceosome and splicing. Together with its molecular sequestering activity, may also function as a molecular adapter and placeholder, coordinating the assembly of the U5 snRNP and its association with the U4/U6 di-snRNP.</text>
</comment>
<proteinExistence type="inferred from homology"/>
<keyword evidence="5" id="KW-0507">mRNA processing</keyword>
<feature type="region of interest" description="Disordered" evidence="11">
    <location>
        <begin position="140"/>
        <end position="200"/>
    </location>
</feature>
<evidence type="ECO:0000256" key="5">
    <source>
        <dbReference type="ARBA" id="ARBA00022664"/>
    </source>
</evidence>
<name>A0A7R8UJD0_HERIL</name>
<dbReference type="InParanoid" id="A0A7R8UJD0"/>
<dbReference type="GO" id="GO:0006397">
    <property type="term" value="P:mRNA processing"/>
    <property type="evidence" value="ECO:0007669"/>
    <property type="project" value="UniProtKB-KW"/>
</dbReference>
<evidence type="ECO:0000256" key="3">
    <source>
        <dbReference type="ARBA" id="ARBA00010362"/>
    </source>
</evidence>